<keyword evidence="3" id="KW-1185">Reference proteome</keyword>
<evidence type="ECO:0000313" key="2">
    <source>
        <dbReference type="EMBL" id="QVJ03009.1"/>
    </source>
</evidence>
<feature type="transmembrane region" description="Helical" evidence="1">
    <location>
        <begin position="6"/>
        <end position="28"/>
    </location>
</feature>
<organism evidence="2 3">
    <name type="scientific">Nocardiopsis eucommiae</name>
    <dbReference type="NCBI Taxonomy" id="2831970"/>
    <lineage>
        <taxon>Bacteria</taxon>
        <taxon>Bacillati</taxon>
        <taxon>Actinomycetota</taxon>
        <taxon>Actinomycetes</taxon>
        <taxon>Streptosporangiales</taxon>
        <taxon>Nocardiopsidaceae</taxon>
        <taxon>Nocardiopsis</taxon>
    </lineage>
</organism>
<evidence type="ECO:0000256" key="1">
    <source>
        <dbReference type="SAM" id="Phobius"/>
    </source>
</evidence>
<feature type="transmembrane region" description="Helical" evidence="1">
    <location>
        <begin position="40"/>
        <end position="59"/>
    </location>
</feature>
<sequence>MPLLIGHTAMVLHYLFFAYVVLGGFLSWKWPRMFWPHLMVAVYALGIVVIGWSCFLTDIENWSRAHTGREVMENGFIDFHITGVLYPEEHLMTSRFVIAGIVACAYAGAVWRRYRRGPVTAPEPVSG</sequence>
<dbReference type="InterPro" id="IPR021218">
    <property type="entry name" value="DUF2784"/>
</dbReference>
<accession>A0A975LBL0</accession>
<proteinExistence type="predicted"/>
<keyword evidence="1" id="KW-0472">Membrane</keyword>
<reference evidence="2" key="1">
    <citation type="submission" date="2021-05" db="EMBL/GenBank/DDBJ databases">
        <authorList>
            <person name="Kaiqin L."/>
            <person name="Jian G."/>
        </authorList>
    </citation>
    <scope>NUCLEOTIDE SEQUENCE</scope>
    <source>
        <strain evidence="2">HDS5</strain>
    </source>
</reference>
<feature type="transmembrane region" description="Helical" evidence="1">
    <location>
        <begin position="92"/>
        <end position="111"/>
    </location>
</feature>
<name>A0A975LBL0_9ACTN</name>
<keyword evidence="1" id="KW-1133">Transmembrane helix</keyword>
<dbReference type="Pfam" id="PF10861">
    <property type="entry name" value="DUF2784"/>
    <property type="match status" value="1"/>
</dbReference>
<keyword evidence="1" id="KW-0812">Transmembrane</keyword>
<dbReference type="Proteomes" id="UP000682416">
    <property type="component" value="Chromosome"/>
</dbReference>
<dbReference type="AlphaFoldDB" id="A0A975LBL0"/>
<dbReference type="EMBL" id="CP074402">
    <property type="protein sequence ID" value="QVJ03009.1"/>
    <property type="molecule type" value="Genomic_DNA"/>
</dbReference>
<protein>
    <submittedName>
        <fullName evidence="2">DUF2784 domain-containing protein</fullName>
    </submittedName>
</protein>
<evidence type="ECO:0000313" key="3">
    <source>
        <dbReference type="Proteomes" id="UP000682416"/>
    </source>
</evidence>
<gene>
    <name evidence="2" type="ORF">KGD82_13290</name>
</gene>
<dbReference type="KEGG" id="nec:KGD82_13290"/>